<evidence type="ECO:0000256" key="1">
    <source>
        <dbReference type="ARBA" id="ARBA00023002"/>
    </source>
</evidence>
<dbReference type="PANTHER" id="PTHR30466">
    <property type="entry name" value="FLAVIN REDUCTASE"/>
    <property type="match status" value="1"/>
</dbReference>
<dbReference type="GO" id="GO:0042602">
    <property type="term" value="F:riboflavin reductase (NADPH) activity"/>
    <property type="evidence" value="ECO:0007669"/>
    <property type="project" value="TreeGrafter"/>
</dbReference>
<organism evidence="3 4">
    <name type="scientific">Sphingopyxis granuli</name>
    <dbReference type="NCBI Taxonomy" id="267128"/>
    <lineage>
        <taxon>Bacteria</taxon>
        <taxon>Pseudomonadati</taxon>
        <taxon>Pseudomonadota</taxon>
        <taxon>Alphaproteobacteria</taxon>
        <taxon>Sphingomonadales</taxon>
        <taxon>Sphingomonadaceae</taxon>
        <taxon>Sphingopyxis</taxon>
    </lineage>
</organism>
<dbReference type="Pfam" id="PF01613">
    <property type="entry name" value="Flavin_Reduct"/>
    <property type="match status" value="1"/>
</dbReference>
<keyword evidence="1" id="KW-0560">Oxidoreductase</keyword>
<gene>
    <name evidence="3" type="ORF">SGRAN_2927</name>
</gene>
<accession>A0AA86GNR3</accession>
<dbReference type="Proteomes" id="UP000058599">
    <property type="component" value="Chromosome"/>
</dbReference>
<keyword evidence="4" id="KW-1185">Reference proteome</keyword>
<dbReference type="GO" id="GO:0006208">
    <property type="term" value="P:pyrimidine nucleobase catabolic process"/>
    <property type="evidence" value="ECO:0007669"/>
    <property type="project" value="TreeGrafter"/>
</dbReference>
<dbReference type="EMBL" id="CP012199">
    <property type="protein sequence ID" value="AMG75275.1"/>
    <property type="molecule type" value="Genomic_DNA"/>
</dbReference>
<dbReference type="RefSeq" id="WP_067184840.1">
    <property type="nucleotide sequence ID" value="NZ_CP012199.1"/>
</dbReference>
<protein>
    <submittedName>
        <fullName evidence="3">Flavin oxidoreductase</fullName>
    </submittedName>
</protein>
<dbReference type="AlphaFoldDB" id="A0AA86GNR3"/>
<feature type="domain" description="Flavin reductase like" evidence="2">
    <location>
        <begin position="16"/>
        <end position="156"/>
    </location>
</feature>
<dbReference type="GO" id="GO:0010181">
    <property type="term" value="F:FMN binding"/>
    <property type="evidence" value="ECO:0007669"/>
    <property type="project" value="InterPro"/>
</dbReference>
<dbReference type="SUPFAM" id="SSF50475">
    <property type="entry name" value="FMN-binding split barrel"/>
    <property type="match status" value="1"/>
</dbReference>
<reference evidence="3 4" key="1">
    <citation type="journal article" date="2016" name="BMC Genomics">
        <title>Genomic analysis of the nitrate-respiring Sphingopyxis granuli (formerly Sphingomonas macrogoltabida) strain TFA.</title>
        <authorList>
            <person name="Garcia-Romero I."/>
            <person name="Perez-Pulido A.J."/>
            <person name="Gonzalez-Flores Y.E."/>
            <person name="Reyes-Ramirez F."/>
            <person name="Santero E."/>
            <person name="Floriano B."/>
        </authorList>
    </citation>
    <scope>NUCLEOTIDE SEQUENCE [LARGE SCALE GENOMIC DNA]</scope>
    <source>
        <strain evidence="3 4">TFA</strain>
    </source>
</reference>
<dbReference type="Gene3D" id="2.30.110.10">
    <property type="entry name" value="Electron Transport, Fmn-binding Protein, Chain A"/>
    <property type="match status" value="1"/>
</dbReference>
<dbReference type="PANTHER" id="PTHR30466:SF1">
    <property type="entry name" value="FMN REDUCTASE (NADH) RUTF"/>
    <property type="match status" value="1"/>
</dbReference>
<dbReference type="InterPro" id="IPR050268">
    <property type="entry name" value="NADH-dep_flavin_reductase"/>
</dbReference>
<proteinExistence type="predicted"/>
<dbReference type="InterPro" id="IPR012349">
    <property type="entry name" value="Split_barrel_FMN-bd"/>
</dbReference>
<dbReference type="SMART" id="SM00903">
    <property type="entry name" value="Flavin_Reduct"/>
    <property type="match status" value="1"/>
</dbReference>
<name>A0AA86GNR3_9SPHN</name>
<evidence type="ECO:0000259" key="2">
    <source>
        <dbReference type="SMART" id="SM00903"/>
    </source>
</evidence>
<dbReference type="KEGG" id="sgi:SGRAN_2927"/>
<dbReference type="InterPro" id="IPR002563">
    <property type="entry name" value="Flavin_Rdtase-like_dom"/>
</dbReference>
<evidence type="ECO:0000313" key="3">
    <source>
        <dbReference type="EMBL" id="AMG75275.1"/>
    </source>
</evidence>
<evidence type="ECO:0000313" key="4">
    <source>
        <dbReference type="Proteomes" id="UP000058599"/>
    </source>
</evidence>
<sequence>MRTEPALDARALRQVFGLFATGVTVVTARHADAEPVAITANSFTSVSMEPPLVLWCLDNRSRHLPAFAPGRMFAVHVLNDGQAELALRHARSGGAPESPRAARPALPVVEGALARIECRVADRPVAGDHHIIIGRVHDVAVADGAPLVFHASRFGRFAPA</sequence>